<keyword evidence="3" id="KW-1185">Reference proteome</keyword>
<dbReference type="Proteomes" id="UP001500979">
    <property type="component" value="Unassembled WGS sequence"/>
</dbReference>
<sequence length="1252" mass="135235">MTFGGDDAPETRFQESVELADLLLAQSQQNNDLGDLDSAIEHARRGLEFVAVNDGRRAGPLYQLGLAYGLRYERTGSAEDLREALRNMRSLCDSIPGGNPYRGEIASRMGLLVARSLARHDVGPDDVDEAISDLTAAVELAEGTVPTSVRCSLGLAYATRFLGFEGGQEDREVAIAMLAEVIELPDTPTDMADTCRLAAAQLLLCGKSPAGLRNGRVRLDQVSSEDLRIRATPEEIATAKQYLADVSTFADADLNGQLSTLRLLVSAAAGELDLGVPDIAAELDVFDSMIGRTPELDSNERNGMRAVVHAIRAHATGRPTDLGEGLGDAIAALPGGHVLREFLVGVLFPGDRRLAESGDRRRLAESTSTAIPGLERALERLPLDDPDRPNVLTKLVGALLGNLSSHHEPGSVARIRALASEAIEPGRADAENAGLNHAVLGITAMLPSDSAASLDRIDAAIEHLREADRLLPEGHELKDNLRPMLGGILIARYVHSGEEENVDAALHYVGQGRDDPLNRLTDVQVRIARQAHQPDVKSFRQAIRDLESLIGQFPERHFLREQAISTLSTVRGIEDFLAGGTGTAKPSASPEPARDVPETALDYPHETATTGMSWIWQGITTKDKAAIDRGIGMVGTIASRTDLSVREQLDAISTLGMGLRVRYELTRDRRDLDNAIDRFERWYRMFQENPGGFQSALSLNSLADCYYTRGDPVRRDPQRAVRVGLESLRERARNVLLQSSASRALNTAAAAAGEAAAVSRWCLAAGQEENAVAALELGRGMVLHAATVDATVPSTLRAAGHDGLADRWEQEAGAAGSQPWDPGEWRELGGLADAPVPSDLRYRVLEAVEGSPVEKRLLSTPPVGEIASALRATDTHALVYLVSAASGEEGFALLITGTGQVLRLRCPSLTADGSPVDRFDRMQRERVGSAPSESLEQRWKRALGEVCDWAWTAVLNQVLDSVSAGRSRRPSRIVLIPVGKLGAVPWHAARRPVPGGRIRYAFEDAIIRYASSARQFVETSRRGRRPWHRDPALVRIAGSGLLWASEEIEDIHHRHYSHGIYLGRRRQAGRRVRSPRPADVRALLPSATAPGASLLHLGCHAQLAETPVGSALRLGSGTTLQVQDILRQARDRPADAPGGLVVLAACASDLTDREHDEVLTLATAFLAAGAVGVVGARWNVDDLPTALVMIMFHHYLNSGYDDPATALRAAQLWMVDPRRALPDGVGRRLTPELATIDPGEPGNWAAFTYQGQ</sequence>
<proteinExistence type="predicted"/>
<dbReference type="Pfam" id="PF12770">
    <property type="entry name" value="CHAT"/>
    <property type="match status" value="1"/>
</dbReference>
<gene>
    <name evidence="2" type="ORF">GCM10010470_47410</name>
</gene>
<dbReference type="EMBL" id="BAAAUX010000019">
    <property type="protein sequence ID" value="GAA2806662.1"/>
    <property type="molecule type" value="Genomic_DNA"/>
</dbReference>
<feature type="domain" description="CHAT" evidence="1">
    <location>
        <begin position="946"/>
        <end position="1251"/>
    </location>
</feature>
<reference evidence="2 3" key="1">
    <citation type="journal article" date="2019" name="Int. J. Syst. Evol. Microbiol.">
        <title>The Global Catalogue of Microorganisms (GCM) 10K type strain sequencing project: providing services to taxonomists for standard genome sequencing and annotation.</title>
        <authorList>
            <consortium name="The Broad Institute Genomics Platform"/>
            <consortium name="The Broad Institute Genome Sequencing Center for Infectious Disease"/>
            <person name="Wu L."/>
            <person name="Ma J."/>
        </authorList>
    </citation>
    <scope>NUCLEOTIDE SEQUENCE [LARGE SCALE GENOMIC DNA]</scope>
    <source>
        <strain evidence="2 3">JCM 9383</strain>
    </source>
</reference>
<name>A0ABN3VIA6_9PSEU</name>
<dbReference type="InterPro" id="IPR011990">
    <property type="entry name" value="TPR-like_helical_dom_sf"/>
</dbReference>
<accession>A0ABN3VIA6</accession>
<dbReference type="Gene3D" id="1.25.40.10">
    <property type="entry name" value="Tetratricopeptide repeat domain"/>
    <property type="match status" value="1"/>
</dbReference>
<dbReference type="InterPro" id="IPR024983">
    <property type="entry name" value="CHAT_dom"/>
</dbReference>
<evidence type="ECO:0000313" key="3">
    <source>
        <dbReference type="Proteomes" id="UP001500979"/>
    </source>
</evidence>
<organism evidence="2 3">
    <name type="scientific">Saccharopolyspora taberi</name>
    <dbReference type="NCBI Taxonomy" id="60895"/>
    <lineage>
        <taxon>Bacteria</taxon>
        <taxon>Bacillati</taxon>
        <taxon>Actinomycetota</taxon>
        <taxon>Actinomycetes</taxon>
        <taxon>Pseudonocardiales</taxon>
        <taxon>Pseudonocardiaceae</taxon>
        <taxon>Saccharopolyspora</taxon>
    </lineage>
</organism>
<evidence type="ECO:0000313" key="2">
    <source>
        <dbReference type="EMBL" id="GAA2806662.1"/>
    </source>
</evidence>
<comment type="caution">
    <text evidence="2">The sequence shown here is derived from an EMBL/GenBank/DDBJ whole genome shotgun (WGS) entry which is preliminary data.</text>
</comment>
<dbReference type="SUPFAM" id="SSF48452">
    <property type="entry name" value="TPR-like"/>
    <property type="match status" value="1"/>
</dbReference>
<protein>
    <recommendedName>
        <fullName evidence="1">CHAT domain-containing protein</fullName>
    </recommendedName>
</protein>
<evidence type="ECO:0000259" key="1">
    <source>
        <dbReference type="Pfam" id="PF12770"/>
    </source>
</evidence>